<dbReference type="Gene3D" id="3.40.630.30">
    <property type="match status" value="1"/>
</dbReference>
<dbReference type="PROSITE" id="PS51186">
    <property type="entry name" value="GNAT"/>
    <property type="match status" value="1"/>
</dbReference>
<gene>
    <name evidence="2" type="ORF">AYY18_11600</name>
</gene>
<proteinExistence type="predicted"/>
<dbReference type="GO" id="GO:0004343">
    <property type="term" value="F:glucosamine 6-phosphate N-acetyltransferase activity"/>
    <property type="evidence" value="ECO:0007669"/>
    <property type="project" value="TreeGrafter"/>
</dbReference>
<dbReference type="InterPro" id="IPR000182">
    <property type="entry name" value="GNAT_dom"/>
</dbReference>
<name>A0A1B8H0Q2_9GAMM</name>
<protein>
    <recommendedName>
        <fullName evidence="1">N-acetyltransferase domain-containing protein</fullName>
    </recommendedName>
</protein>
<evidence type="ECO:0000259" key="1">
    <source>
        <dbReference type="PROSITE" id="PS51186"/>
    </source>
</evidence>
<sequence length="149" mass="16537">MTAITWHTAEFNALSPLTLYRLLALRSAVFVVEQTCCYQDADGADLTALHLWAEQNGEIVACCRILSPADDTAPAAIGRVVVNPQFRGQKLGYPLMEAAIRAVHQHHGQRQIHISAQAHLIAFYEKCGFTVCSEIYSEDGIPHCDMVRR</sequence>
<dbReference type="InterPro" id="IPR016181">
    <property type="entry name" value="Acyl_CoA_acyltransferase"/>
</dbReference>
<dbReference type="RefSeq" id="WP_067406224.1">
    <property type="nucleotide sequence ID" value="NZ_LZEY01000060.1"/>
</dbReference>
<feature type="domain" description="N-acetyltransferase" evidence="1">
    <location>
        <begin position="9"/>
        <end position="149"/>
    </location>
</feature>
<dbReference type="InterPro" id="IPR039143">
    <property type="entry name" value="GNPNAT1-like"/>
</dbReference>
<dbReference type="Pfam" id="PF13673">
    <property type="entry name" value="Acetyltransf_10"/>
    <property type="match status" value="1"/>
</dbReference>
<dbReference type="OrthoDB" id="9796171at2"/>
<accession>A0A1B8H0Q2</accession>
<dbReference type="EMBL" id="LZEY01000060">
    <property type="protein sequence ID" value="OBU02650.1"/>
    <property type="molecule type" value="Genomic_DNA"/>
</dbReference>
<dbReference type="CDD" id="cd04301">
    <property type="entry name" value="NAT_SF"/>
    <property type="match status" value="1"/>
</dbReference>
<keyword evidence="3" id="KW-1185">Reference proteome</keyword>
<comment type="caution">
    <text evidence="2">The sequence shown here is derived from an EMBL/GenBank/DDBJ whole genome shotgun (WGS) entry which is preliminary data.</text>
</comment>
<dbReference type="Proteomes" id="UP000092377">
    <property type="component" value="Unassembled WGS sequence"/>
</dbReference>
<organism evidence="2 3">
    <name type="scientific">Morganella psychrotolerans</name>
    <dbReference type="NCBI Taxonomy" id="368603"/>
    <lineage>
        <taxon>Bacteria</taxon>
        <taxon>Pseudomonadati</taxon>
        <taxon>Pseudomonadota</taxon>
        <taxon>Gammaproteobacteria</taxon>
        <taxon>Enterobacterales</taxon>
        <taxon>Morganellaceae</taxon>
        <taxon>Morganella</taxon>
    </lineage>
</organism>
<evidence type="ECO:0000313" key="2">
    <source>
        <dbReference type="EMBL" id="OBU02650.1"/>
    </source>
</evidence>
<dbReference type="AlphaFoldDB" id="A0A1B8H0Q2"/>
<dbReference type="PANTHER" id="PTHR13355:SF11">
    <property type="entry name" value="GLUCOSAMINE 6-PHOSPHATE N-ACETYLTRANSFERASE"/>
    <property type="match status" value="1"/>
</dbReference>
<reference evidence="3" key="1">
    <citation type="submission" date="2016-06" db="EMBL/GenBank/DDBJ databases">
        <authorList>
            <person name="Butler K."/>
        </authorList>
    </citation>
    <scope>NUCLEOTIDE SEQUENCE [LARGE SCALE GENOMIC DNA]</scope>
    <source>
        <strain evidence="3">GCSL-Mp20</strain>
    </source>
</reference>
<dbReference type="PANTHER" id="PTHR13355">
    <property type="entry name" value="GLUCOSAMINE 6-PHOSPHATE N-ACETYLTRANSFERASE"/>
    <property type="match status" value="1"/>
</dbReference>
<evidence type="ECO:0000313" key="3">
    <source>
        <dbReference type="Proteomes" id="UP000092377"/>
    </source>
</evidence>
<dbReference type="SUPFAM" id="SSF55729">
    <property type="entry name" value="Acyl-CoA N-acyltransferases (Nat)"/>
    <property type="match status" value="1"/>
</dbReference>